<proteinExistence type="predicted"/>
<evidence type="ECO:0000313" key="2">
    <source>
        <dbReference type="EMBL" id="KAG1813988.1"/>
    </source>
</evidence>
<dbReference type="OrthoDB" id="2684204at2759"/>
<keyword evidence="3" id="KW-1185">Reference proteome</keyword>
<dbReference type="GeneID" id="64636226"/>
<feature type="region of interest" description="Disordered" evidence="1">
    <location>
        <begin position="194"/>
        <end position="228"/>
    </location>
</feature>
<accession>A0A9P7E8E7</accession>
<dbReference type="RefSeq" id="XP_041191624.1">
    <property type="nucleotide sequence ID" value="XM_041342210.1"/>
</dbReference>
<dbReference type="EMBL" id="JABBWG010000022">
    <property type="protein sequence ID" value="KAG1813988.1"/>
    <property type="molecule type" value="Genomic_DNA"/>
</dbReference>
<reference evidence="2" key="1">
    <citation type="journal article" date="2020" name="New Phytol.">
        <title>Comparative genomics reveals dynamic genome evolution in host specialist ectomycorrhizal fungi.</title>
        <authorList>
            <person name="Lofgren L.A."/>
            <person name="Nguyen N.H."/>
            <person name="Vilgalys R."/>
            <person name="Ruytinx J."/>
            <person name="Liao H.L."/>
            <person name="Branco S."/>
            <person name="Kuo A."/>
            <person name="LaButti K."/>
            <person name="Lipzen A."/>
            <person name="Andreopoulos W."/>
            <person name="Pangilinan J."/>
            <person name="Riley R."/>
            <person name="Hundley H."/>
            <person name="Na H."/>
            <person name="Barry K."/>
            <person name="Grigoriev I.V."/>
            <person name="Stajich J.E."/>
            <person name="Kennedy P.G."/>
        </authorList>
    </citation>
    <scope>NUCLEOTIDE SEQUENCE</scope>
    <source>
        <strain evidence="2">MN1</strain>
    </source>
</reference>
<sequence>MTQFRFTIDEYPRTIYEFDASTLKTVRAPFKGHTGTIISFYDTIKLWTFESRQLLGSFDVQNTPFTLALSPDSRQLVYTFMDDTEIYTYNILANILASIGLAEEPQPSSSKPECSRYVGLPNFPATSPLPCPPKKPDKNSRSTPAPPTTQSSVISASETLEFSLRRLSTWWPPHKDPASLAIVDVPLAPGKVRYATSGAPGDDDDLIHDKDYVSPPPSPNPRSRQLPASDIINAGKHRSGRFCFCF</sequence>
<comment type="caution">
    <text evidence="2">The sequence shown here is derived from an EMBL/GenBank/DDBJ whole genome shotgun (WGS) entry which is preliminary data.</text>
</comment>
<feature type="region of interest" description="Disordered" evidence="1">
    <location>
        <begin position="125"/>
        <end position="154"/>
    </location>
</feature>
<dbReference type="Gene3D" id="2.130.10.10">
    <property type="entry name" value="YVTN repeat-like/Quinoprotein amine dehydrogenase"/>
    <property type="match status" value="1"/>
</dbReference>
<name>A0A9P7E8E7_9AGAM</name>
<dbReference type="Proteomes" id="UP000807769">
    <property type="component" value="Unassembled WGS sequence"/>
</dbReference>
<dbReference type="InterPro" id="IPR015943">
    <property type="entry name" value="WD40/YVTN_repeat-like_dom_sf"/>
</dbReference>
<protein>
    <submittedName>
        <fullName evidence="2">Uncharacterized protein</fullName>
    </submittedName>
</protein>
<dbReference type="SUPFAM" id="SSF82171">
    <property type="entry name" value="DPP6 N-terminal domain-like"/>
    <property type="match status" value="1"/>
</dbReference>
<evidence type="ECO:0000313" key="3">
    <source>
        <dbReference type="Proteomes" id="UP000807769"/>
    </source>
</evidence>
<organism evidence="2 3">
    <name type="scientific">Suillus subaureus</name>
    <dbReference type="NCBI Taxonomy" id="48587"/>
    <lineage>
        <taxon>Eukaryota</taxon>
        <taxon>Fungi</taxon>
        <taxon>Dikarya</taxon>
        <taxon>Basidiomycota</taxon>
        <taxon>Agaricomycotina</taxon>
        <taxon>Agaricomycetes</taxon>
        <taxon>Agaricomycetidae</taxon>
        <taxon>Boletales</taxon>
        <taxon>Suillineae</taxon>
        <taxon>Suillaceae</taxon>
        <taxon>Suillus</taxon>
    </lineage>
</organism>
<gene>
    <name evidence="2" type="ORF">BJ212DRAFT_1578158</name>
</gene>
<dbReference type="AlphaFoldDB" id="A0A9P7E8E7"/>
<evidence type="ECO:0000256" key="1">
    <source>
        <dbReference type="SAM" id="MobiDB-lite"/>
    </source>
</evidence>